<sequence length="382" mass="41962">MRHLPARVRRMLMLLLFVGLQLYAGWHAQLYIGELTGASGLAYGLTFWSAYLVLAFGYLLARLLRRRLPAFAALGLKWAGSYWIAAFQYSVLLLPFADLAAWPLRASGVSNAGAILYTGSAVTLLLLGILLLGSRNAWSPVVKEYAVTVPKPGGALKELRIAAASDLHLGTTVGRRHLERLVRRINGLRPDVALLVGDVLDDDVEPFVRRDDGSRLAQIRTPYGTYAVLGNHEYYGGGIDTYIETMSGYGIPVLLDETVTIAGSVHLIGRKDKTDRERASVAELTATLDDGKPRILMDHQPAAIREIADAGIDVSFHGHTHRGQMAPNHWITRRIFELDWGYKAFGALHAFVSCGFGTWGPPIRIGSRSEILCVTVRFDSQA</sequence>
<keyword evidence="4" id="KW-1185">Reference proteome</keyword>
<comment type="caution">
    <text evidence="3">The sequence shown here is derived from an EMBL/GenBank/DDBJ whole genome shotgun (WGS) entry which is preliminary data.</text>
</comment>
<keyword evidence="1" id="KW-0472">Membrane</keyword>
<keyword evidence="1" id="KW-1133">Transmembrane helix</keyword>
<evidence type="ECO:0000256" key="1">
    <source>
        <dbReference type="SAM" id="Phobius"/>
    </source>
</evidence>
<gene>
    <name evidence="3" type="ORF">I8J29_17925</name>
</gene>
<reference evidence="3 4" key="1">
    <citation type="submission" date="2021-03" db="EMBL/GenBank/DDBJ databases">
        <title>Paenibacillus artemisicola MWE-103 whole genome sequence.</title>
        <authorList>
            <person name="Ham Y.J."/>
        </authorList>
    </citation>
    <scope>NUCLEOTIDE SEQUENCE [LARGE SCALE GENOMIC DNA]</scope>
    <source>
        <strain evidence="3 4">MWE-103</strain>
    </source>
</reference>
<dbReference type="PANTHER" id="PTHR31302:SF0">
    <property type="entry name" value="TRANSMEMBRANE PROTEIN WITH METALLOPHOSPHOESTERASE DOMAIN"/>
    <property type="match status" value="1"/>
</dbReference>
<dbReference type="SUPFAM" id="SSF56300">
    <property type="entry name" value="Metallo-dependent phosphatases"/>
    <property type="match status" value="1"/>
</dbReference>
<dbReference type="PANTHER" id="PTHR31302">
    <property type="entry name" value="TRANSMEMBRANE PROTEIN WITH METALLOPHOSPHOESTERASE DOMAIN-RELATED"/>
    <property type="match status" value="1"/>
</dbReference>
<evidence type="ECO:0000313" key="4">
    <source>
        <dbReference type="Proteomes" id="UP000670947"/>
    </source>
</evidence>
<name>A0ABS3WCR6_9BACL</name>
<dbReference type="InterPro" id="IPR051158">
    <property type="entry name" value="Metallophosphoesterase_sf"/>
</dbReference>
<dbReference type="Pfam" id="PF00149">
    <property type="entry name" value="Metallophos"/>
    <property type="match status" value="1"/>
</dbReference>
<feature type="transmembrane region" description="Helical" evidence="1">
    <location>
        <begin position="114"/>
        <end position="133"/>
    </location>
</feature>
<dbReference type="CDD" id="cd07385">
    <property type="entry name" value="MPP_YkuE_C"/>
    <property type="match status" value="1"/>
</dbReference>
<accession>A0ABS3WCR6</accession>
<dbReference type="EMBL" id="JAGGDJ010000015">
    <property type="protein sequence ID" value="MBO7746092.1"/>
    <property type="molecule type" value="Genomic_DNA"/>
</dbReference>
<feature type="domain" description="Calcineurin-like phosphoesterase" evidence="2">
    <location>
        <begin position="159"/>
        <end position="322"/>
    </location>
</feature>
<keyword evidence="1" id="KW-0812">Transmembrane</keyword>
<dbReference type="InterPro" id="IPR004843">
    <property type="entry name" value="Calcineurin-like_PHP"/>
</dbReference>
<evidence type="ECO:0000313" key="3">
    <source>
        <dbReference type="EMBL" id="MBO7746092.1"/>
    </source>
</evidence>
<proteinExistence type="predicted"/>
<organism evidence="3 4">
    <name type="scientific">Paenibacillus artemisiicola</name>
    <dbReference type="NCBI Taxonomy" id="1172618"/>
    <lineage>
        <taxon>Bacteria</taxon>
        <taxon>Bacillati</taxon>
        <taxon>Bacillota</taxon>
        <taxon>Bacilli</taxon>
        <taxon>Bacillales</taxon>
        <taxon>Paenibacillaceae</taxon>
        <taxon>Paenibacillus</taxon>
    </lineage>
</organism>
<dbReference type="Gene3D" id="3.60.21.10">
    <property type="match status" value="1"/>
</dbReference>
<dbReference type="Proteomes" id="UP000670947">
    <property type="component" value="Unassembled WGS sequence"/>
</dbReference>
<protein>
    <submittedName>
        <fullName evidence="3">Metallophosphoesterase</fullName>
    </submittedName>
</protein>
<feature type="transmembrane region" description="Helical" evidence="1">
    <location>
        <begin position="40"/>
        <end position="61"/>
    </location>
</feature>
<dbReference type="InterPro" id="IPR029052">
    <property type="entry name" value="Metallo-depent_PP-like"/>
</dbReference>
<evidence type="ECO:0000259" key="2">
    <source>
        <dbReference type="Pfam" id="PF00149"/>
    </source>
</evidence>